<dbReference type="Pfam" id="PF03761">
    <property type="entry name" value="DUF316"/>
    <property type="match status" value="1"/>
</dbReference>
<dbReference type="Proteomes" id="UP000230233">
    <property type="component" value="Chromosome IV"/>
</dbReference>
<dbReference type="SUPFAM" id="SSF50494">
    <property type="entry name" value="Trypsin-like serine proteases"/>
    <property type="match status" value="1"/>
</dbReference>
<dbReference type="InterPro" id="IPR005514">
    <property type="entry name" value="DUF316"/>
</dbReference>
<feature type="chain" id="PRO_5013828538" description="Peptidase S1 domain-containing protein" evidence="1">
    <location>
        <begin position="22"/>
        <end position="397"/>
    </location>
</feature>
<evidence type="ECO:0000313" key="3">
    <source>
        <dbReference type="Proteomes" id="UP000230233"/>
    </source>
</evidence>
<dbReference type="PANTHER" id="PTHR34005:SF2">
    <property type="entry name" value="DUF4817 DOMAIN-CONTAINING PROTEIN-RELATED"/>
    <property type="match status" value="1"/>
</dbReference>
<dbReference type="PANTHER" id="PTHR34005">
    <property type="entry name" value="PROTEIN CBG15054-RELATED"/>
    <property type="match status" value="1"/>
</dbReference>
<dbReference type="InterPro" id="IPR009003">
    <property type="entry name" value="Peptidase_S1_PA"/>
</dbReference>
<accession>A0A2G5TW34</accession>
<keyword evidence="3" id="KW-1185">Reference proteome</keyword>
<proteinExistence type="predicted"/>
<comment type="caution">
    <text evidence="2">The sequence shown here is derived from an EMBL/GenBank/DDBJ whole genome shotgun (WGS) entry which is preliminary data.</text>
</comment>
<dbReference type="InterPro" id="IPR043504">
    <property type="entry name" value="Peptidase_S1_PA_chymotrypsin"/>
</dbReference>
<keyword evidence="1" id="KW-0732">Signal</keyword>
<reference evidence="3" key="1">
    <citation type="submission" date="2017-10" db="EMBL/GenBank/DDBJ databases">
        <title>Rapid genome shrinkage in a self-fertile nematode reveals novel sperm competition proteins.</title>
        <authorList>
            <person name="Yin D."/>
            <person name="Schwarz E.M."/>
            <person name="Thomas C.G."/>
            <person name="Felde R.L."/>
            <person name="Korf I.F."/>
            <person name="Cutter A.D."/>
            <person name="Schartner C.M."/>
            <person name="Ralston E.J."/>
            <person name="Meyer B.J."/>
            <person name="Haag E.S."/>
        </authorList>
    </citation>
    <scope>NUCLEOTIDE SEQUENCE [LARGE SCALE GENOMIC DNA]</scope>
    <source>
        <strain evidence="3">JU1422</strain>
    </source>
</reference>
<evidence type="ECO:0000256" key="1">
    <source>
        <dbReference type="SAM" id="SignalP"/>
    </source>
</evidence>
<dbReference type="EMBL" id="PDUG01000004">
    <property type="protein sequence ID" value="PIC31474.1"/>
    <property type="molecule type" value="Genomic_DNA"/>
</dbReference>
<dbReference type="Gene3D" id="2.40.10.10">
    <property type="entry name" value="Trypsin-like serine proteases"/>
    <property type="match status" value="1"/>
</dbReference>
<gene>
    <name evidence="2" type="primary">Cnig_chr_IV.g12165</name>
    <name evidence="2" type="ORF">B9Z55_012165</name>
</gene>
<feature type="signal peptide" evidence="1">
    <location>
        <begin position="1"/>
        <end position="21"/>
    </location>
</feature>
<evidence type="ECO:0008006" key="4">
    <source>
        <dbReference type="Google" id="ProtNLM"/>
    </source>
</evidence>
<evidence type="ECO:0000313" key="2">
    <source>
        <dbReference type="EMBL" id="PIC31474.1"/>
    </source>
</evidence>
<sequence>MMKLQSIILVLICGVVYQASCLKLNDLENEKRLNFCGGRFLPQPSQNARGVNVNLDETWLVSVEQVQTKLDHTLSVGFPISQRHILTSSQVVITGSQQWALDGTTFHVNCTNYHAEVPANTIDNLFITMAQQEFRVARGRIFFACKTEHPHKMFHAMLLELSMPINMNDSYIPCLADDITNAPVGSIVHSYGFDHRKLKHHRVKIGSFKQENGETGVIPRWVYTNKYKVELDRGGPLIYNSSGKAVVVGIKASSPHDEGASGVYFNNMIRIQHDICDYSGVCPPIIPTTTTTTTPTTTVPPPTTSPLTQNTDILESSTISNSLISPRIPPNPNSNLTDYVETDFEESEKDFKVEVEYVDELDERELEVYFERDKFNGSGGIKMDVNLFLIFMIWRVF</sequence>
<organism evidence="2 3">
    <name type="scientific">Caenorhabditis nigoni</name>
    <dbReference type="NCBI Taxonomy" id="1611254"/>
    <lineage>
        <taxon>Eukaryota</taxon>
        <taxon>Metazoa</taxon>
        <taxon>Ecdysozoa</taxon>
        <taxon>Nematoda</taxon>
        <taxon>Chromadorea</taxon>
        <taxon>Rhabditida</taxon>
        <taxon>Rhabditina</taxon>
        <taxon>Rhabditomorpha</taxon>
        <taxon>Rhabditoidea</taxon>
        <taxon>Rhabditidae</taxon>
        <taxon>Peloderinae</taxon>
        <taxon>Caenorhabditis</taxon>
    </lineage>
</organism>
<protein>
    <recommendedName>
        <fullName evidence="4">Peptidase S1 domain-containing protein</fullName>
    </recommendedName>
</protein>
<name>A0A2G5TW34_9PELO</name>
<dbReference type="AlphaFoldDB" id="A0A2G5TW34"/>